<keyword evidence="2" id="KW-1185">Reference proteome</keyword>
<dbReference type="Proteomes" id="UP001396334">
    <property type="component" value="Unassembled WGS sequence"/>
</dbReference>
<evidence type="ECO:0000313" key="1">
    <source>
        <dbReference type="EMBL" id="KAK8478193.1"/>
    </source>
</evidence>
<organism evidence="1 2">
    <name type="scientific">Hibiscus sabdariffa</name>
    <name type="common">roselle</name>
    <dbReference type="NCBI Taxonomy" id="183260"/>
    <lineage>
        <taxon>Eukaryota</taxon>
        <taxon>Viridiplantae</taxon>
        <taxon>Streptophyta</taxon>
        <taxon>Embryophyta</taxon>
        <taxon>Tracheophyta</taxon>
        <taxon>Spermatophyta</taxon>
        <taxon>Magnoliopsida</taxon>
        <taxon>eudicotyledons</taxon>
        <taxon>Gunneridae</taxon>
        <taxon>Pentapetalae</taxon>
        <taxon>rosids</taxon>
        <taxon>malvids</taxon>
        <taxon>Malvales</taxon>
        <taxon>Malvaceae</taxon>
        <taxon>Malvoideae</taxon>
        <taxon>Hibiscus</taxon>
    </lineage>
</organism>
<accession>A0ABR1ZD47</accession>
<name>A0ABR1ZD47_9ROSI</name>
<reference evidence="1 2" key="1">
    <citation type="journal article" date="2024" name="G3 (Bethesda)">
        <title>Genome assembly of Hibiscus sabdariffa L. provides insights into metabolisms of medicinal natural products.</title>
        <authorList>
            <person name="Kim T."/>
        </authorList>
    </citation>
    <scope>NUCLEOTIDE SEQUENCE [LARGE SCALE GENOMIC DNA]</scope>
    <source>
        <strain evidence="1">TK-2024</strain>
        <tissue evidence="1">Old leaves</tissue>
    </source>
</reference>
<evidence type="ECO:0000313" key="2">
    <source>
        <dbReference type="Proteomes" id="UP001396334"/>
    </source>
</evidence>
<dbReference type="EMBL" id="JBBPBN010001463">
    <property type="protein sequence ID" value="KAK8478193.1"/>
    <property type="molecule type" value="Genomic_DNA"/>
</dbReference>
<sequence>MMWSATDRLISPLHLLAFNDSITVFGKSKPIRSRLHCFQSRAMETNADTSKATALSIDDFLCKKPYSPPSWASNSNPSLPMSSLSLICPLQFISGTCLICPIKHF</sequence>
<comment type="caution">
    <text evidence="1">The sequence shown here is derived from an EMBL/GenBank/DDBJ whole genome shotgun (WGS) entry which is preliminary data.</text>
</comment>
<proteinExistence type="predicted"/>
<gene>
    <name evidence="1" type="ORF">V6N11_020181</name>
</gene>
<protein>
    <submittedName>
        <fullName evidence="1">Uncharacterized protein</fullName>
    </submittedName>
</protein>